<dbReference type="Proteomes" id="UP000198677">
    <property type="component" value="Unassembled WGS sequence"/>
</dbReference>
<feature type="transmembrane region" description="Helical" evidence="1">
    <location>
        <begin position="122"/>
        <end position="146"/>
    </location>
</feature>
<sequence length="147" mass="15186">MGIAALVTWLLTAAGGFYLLATWIAKGGVRQPRNSHFPPAVIFGHFVLAVIGLVVWIVYLVVDEDALAWTAFALLVPVALLGFTMLIRWIPVYRAAGVGAGNGGDSAPGTAPNGAPEKHFPVAAVAGHGFFAVVTVVLVLLTALGVG</sequence>
<feature type="transmembrane region" description="Helical" evidence="1">
    <location>
        <begin position="6"/>
        <end position="25"/>
    </location>
</feature>
<evidence type="ECO:0000313" key="2">
    <source>
        <dbReference type="EMBL" id="SEK47962.1"/>
    </source>
</evidence>
<evidence type="ECO:0000313" key="3">
    <source>
        <dbReference type="Proteomes" id="UP000198677"/>
    </source>
</evidence>
<evidence type="ECO:0000256" key="1">
    <source>
        <dbReference type="SAM" id="Phobius"/>
    </source>
</evidence>
<keyword evidence="3" id="KW-1185">Reference proteome</keyword>
<proteinExistence type="predicted"/>
<keyword evidence="1" id="KW-0812">Transmembrane</keyword>
<evidence type="ECO:0008006" key="4">
    <source>
        <dbReference type="Google" id="ProtNLM"/>
    </source>
</evidence>
<organism evidence="2 3">
    <name type="scientific">Rhodococcus maanshanensis</name>
    <dbReference type="NCBI Taxonomy" id="183556"/>
    <lineage>
        <taxon>Bacteria</taxon>
        <taxon>Bacillati</taxon>
        <taxon>Actinomycetota</taxon>
        <taxon>Actinomycetes</taxon>
        <taxon>Mycobacteriales</taxon>
        <taxon>Nocardiaceae</taxon>
        <taxon>Rhodococcus</taxon>
    </lineage>
</organism>
<keyword evidence="1" id="KW-0472">Membrane</keyword>
<feature type="transmembrane region" description="Helical" evidence="1">
    <location>
        <begin position="37"/>
        <end position="60"/>
    </location>
</feature>
<reference evidence="3" key="1">
    <citation type="submission" date="2016-10" db="EMBL/GenBank/DDBJ databases">
        <authorList>
            <person name="Varghese N."/>
            <person name="Submissions S."/>
        </authorList>
    </citation>
    <scope>NUCLEOTIDE SEQUENCE [LARGE SCALE GENOMIC DNA]</scope>
    <source>
        <strain evidence="3">DSM 44675</strain>
    </source>
</reference>
<protein>
    <recommendedName>
        <fullName evidence="4">DUF2269 domain-containing protein</fullName>
    </recommendedName>
</protein>
<feature type="transmembrane region" description="Helical" evidence="1">
    <location>
        <begin position="66"/>
        <end position="87"/>
    </location>
</feature>
<dbReference type="RefSeq" id="WP_072750532.1">
    <property type="nucleotide sequence ID" value="NZ_FOAW01000002.1"/>
</dbReference>
<accession>A0A1H7HEV0</accession>
<dbReference type="OrthoDB" id="4559777at2"/>
<keyword evidence="1" id="KW-1133">Transmembrane helix</keyword>
<name>A0A1H7HEV0_9NOCA</name>
<dbReference type="EMBL" id="FOAW01000002">
    <property type="protein sequence ID" value="SEK47962.1"/>
    <property type="molecule type" value="Genomic_DNA"/>
</dbReference>
<gene>
    <name evidence="2" type="ORF">SAMN05444583_10279</name>
</gene>
<dbReference type="AlphaFoldDB" id="A0A1H7HEV0"/>